<comment type="similarity">
    <text evidence="1">Belongs to the protein-tyrosine phosphatase family. Non-receptor class subfamily.</text>
</comment>
<dbReference type="PROSITE" id="PS50055">
    <property type="entry name" value="TYR_PHOSPHATASE_PTP"/>
    <property type="match status" value="1"/>
</dbReference>
<feature type="domain" description="Tyrosine specific protein phosphatases" evidence="4">
    <location>
        <begin position="335"/>
        <end position="415"/>
    </location>
</feature>
<accession>A0A8H4VE54</accession>
<dbReference type="PROSITE" id="PS50056">
    <property type="entry name" value="TYR_PHOSPHATASE_2"/>
    <property type="match status" value="1"/>
</dbReference>
<name>A0A8H4VE54_9HYPO</name>
<dbReference type="PANTHER" id="PTHR19134">
    <property type="entry name" value="RECEPTOR-TYPE TYROSINE-PROTEIN PHOSPHATASE"/>
    <property type="match status" value="1"/>
</dbReference>
<dbReference type="InterPro" id="IPR016130">
    <property type="entry name" value="Tyr_Pase_AS"/>
</dbReference>
<sequence>MDKLPRLRRKPKPPAIETSVRKDVTDAHCHHGIFHHHLNHQNSPDATASSPSLSVASPFRSLRIRASAKRARGSASPAPSPAVVSPAITLFPSPVRTTFSRTAVAAAQHPEMPAFLSLSTREMDRHYQEITWAERSRLADANTHQSIDDYKWGHFQQVDGLDRGFMDRYPSIRPWNHNRVRLRVPPGQFDYVNASTVVVPSSSPDSLPPRRYIAMQGPTEPSIDYVWRMVAEQMPTPAVIVQLTSMEENGVSKCYRYFPDADDAVSTWTLNEDDAWDDGWRAQLTFVSRHYAAEGALEVRKLHLRVEGEDSPRVVWHFLYRRWPDFGVPAMHHMGAFFDLMRLSRQYAAEDAPRIVHCSAGVGRTGTFICLEHLVRELETNALDQTANNTDPVFESVELLRQQRRGMVQGEVQYRFLYKVLRRLWRRKHGLDHDDHDDDHDGGDGEPAAKRIVMADPFTDDEPGKTRPEPPAAAAR</sequence>
<dbReference type="Proteomes" id="UP000562929">
    <property type="component" value="Unassembled WGS sequence"/>
</dbReference>
<dbReference type="InterPro" id="IPR029021">
    <property type="entry name" value="Prot-tyrosine_phosphatase-like"/>
</dbReference>
<dbReference type="EMBL" id="JAACLJ010000003">
    <property type="protein sequence ID" value="KAF4589261.1"/>
    <property type="molecule type" value="Genomic_DNA"/>
</dbReference>
<dbReference type="PROSITE" id="PS00383">
    <property type="entry name" value="TYR_PHOSPHATASE_1"/>
    <property type="match status" value="1"/>
</dbReference>
<dbReference type="InterPro" id="IPR000242">
    <property type="entry name" value="PTP_cat"/>
</dbReference>
<evidence type="ECO:0000313" key="5">
    <source>
        <dbReference type="EMBL" id="KAF4589261.1"/>
    </source>
</evidence>
<evidence type="ECO:0000313" key="6">
    <source>
        <dbReference type="Proteomes" id="UP000562929"/>
    </source>
</evidence>
<dbReference type="SMART" id="SM00404">
    <property type="entry name" value="PTPc_motif"/>
    <property type="match status" value="1"/>
</dbReference>
<feature type="domain" description="Tyrosine-protein phosphatase" evidence="3">
    <location>
        <begin position="167"/>
        <end position="424"/>
    </location>
</feature>
<keyword evidence="6" id="KW-1185">Reference proteome</keyword>
<dbReference type="InterPro" id="IPR003595">
    <property type="entry name" value="Tyr_Pase_cat"/>
</dbReference>
<feature type="compositionally biased region" description="Basic residues" evidence="2">
    <location>
        <begin position="1"/>
        <end position="12"/>
    </location>
</feature>
<feature type="region of interest" description="Disordered" evidence="2">
    <location>
        <begin position="1"/>
        <end position="22"/>
    </location>
</feature>
<dbReference type="Pfam" id="PF00102">
    <property type="entry name" value="Y_phosphatase"/>
    <property type="match status" value="1"/>
</dbReference>
<dbReference type="PANTHER" id="PTHR19134:SF449">
    <property type="entry name" value="TYROSINE-PROTEIN PHOSPHATASE 1"/>
    <property type="match status" value="1"/>
</dbReference>
<comment type="caution">
    <text evidence="5">The sequence shown here is derived from an EMBL/GenBank/DDBJ whole genome shotgun (WGS) entry which is preliminary data.</text>
</comment>
<dbReference type="SUPFAM" id="SSF52799">
    <property type="entry name" value="(Phosphotyrosine protein) phosphatases II"/>
    <property type="match status" value="1"/>
</dbReference>
<evidence type="ECO:0000256" key="2">
    <source>
        <dbReference type="SAM" id="MobiDB-lite"/>
    </source>
</evidence>
<dbReference type="AlphaFoldDB" id="A0A8H4VE54"/>
<dbReference type="OrthoDB" id="10253954at2759"/>
<dbReference type="InterPro" id="IPR000387">
    <property type="entry name" value="Tyr_Pase_dom"/>
</dbReference>
<organism evidence="5 6">
    <name type="scientific">Ophiocordyceps camponoti-floridani</name>
    <dbReference type="NCBI Taxonomy" id="2030778"/>
    <lineage>
        <taxon>Eukaryota</taxon>
        <taxon>Fungi</taxon>
        <taxon>Dikarya</taxon>
        <taxon>Ascomycota</taxon>
        <taxon>Pezizomycotina</taxon>
        <taxon>Sordariomycetes</taxon>
        <taxon>Hypocreomycetidae</taxon>
        <taxon>Hypocreales</taxon>
        <taxon>Ophiocordycipitaceae</taxon>
        <taxon>Ophiocordyceps</taxon>
    </lineage>
</organism>
<dbReference type="InterPro" id="IPR050348">
    <property type="entry name" value="Protein-Tyr_Phosphatase"/>
</dbReference>
<evidence type="ECO:0000259" key="3">
    <source>
        <dbReference type="PROSITE" id="PS50055"/>
    </source>
</evidence>
<feature type="region of interest" description="Disordered" evidence="2">
    <location>
        <begin position="430"/>
        <end position="476"/>
    </location>
</feature>
<dbReference type="Gene3D" id="3.90.190.10">
    <property type="entry name" value="Protein tyrosine phosphatase superfamily"/>
    <property type="match status" value="1"/>
</dbReference>
<dbReference type="PRINTS" id="PR00700">
    <property type="entry name" value="PRTYPHPHTASE"/>
</dbReference>
<dbReference type="GO" id="GO:0004725">
    <property type="term" value="F:protein tyrosine phosphatase activity"/>
    <property type="evidence" value="ECO:0007669"/>
    <property type="project" value="InterPro"/>
</dbReference>
<proteinExistence type="inferred from homology"/>
<gene>
    <name evidence="5" type="ORF">GQ602_003150</name>
</gene>
<reference evidence="5 6" key="1">
    <citation type="journal article" date="2020" name="G3 (Bethesda)">
        <title>Genetic Underpinnings of Host Manipulation by Ophiocordyceps as Revealed by Comparative Transcriptomics.</title>
        <authorList>
            <person name="Will I."/>
            <person name="Das B."/>
            <person name="Trinh T."/>
            <person name="Brachmann A."/>
            <person name="Ohm R.A."/>
            <person name="de Bekker C."/>
        </authorList>
    </citation>
    <scope>NUCLEOTIDE SEQUENCE [LARGE SCALE GENOMIC DNA]</scope>
    <source>
        <strain evidence="5 6">EC05</strain>
    </source>
</reference>
<evidence type="ECO:0000259" key="4">
    <source>
        <dbReference type="PROSITE" id="PS50056"/>
    </source>
</evidence>
<dbReference type="SMART" id="SM00194">
    <property type="entry name" value="PTPc"/>
    <property type="match status" value="1"/>
</dbReference>
<protein>
    <submittedName>
        <fullName evidence="5">Protein-tyrosine phosphatase 2</fullName>
    </submittedName>
</protein>
<evidence type="ECO:0000256" key="1">
    <source>
        <dbReference type="ARBA" id="ARBA00009649"/>
    </source>
</evidence>